<keyword evidence="1" id="KW-0472">Membrane</keyword>
<organism evidence="2 3">
    <name type="scientific">Methylobacterium organophilum</name>
    <dbReference type="NCBI Taxonomy" id="410"/>
    <lineage>
        <taxon>Bacteria</taxon>
        <taxon>Pseudomonadati</taxon>
        <taxon>Pseudomonadota</taxon>
        <taxon>Alphaproteobacteria</taxon>
        <taxon>Hyphomicrobiales</taxon>
        <taxon>Methylobacteriaceae</taxon>
        <taxon>Methylobacterium</taxon>
    </lineage>
</organism>
<gene>
    <name evidence="2" type="ORF">LKMONMHP_0680</name>
</gene>
<keyword evidence="1" id="KW-1133">Transmembrane helix</keyword>
<evidence type="ECO:0000256" key="1">
    <source>
        <dbReference type="SAM" id="Phobius"/>
    </source>
</evidence>
<evidence type="ECO:0000313" key="2">
    <source>
        <dbReference type="EMBL" id="GJE25837.1"/>
    </source>
</evidence>
<sequence length="39" mass="4402">MYSPQNIDRNVRRHDAIAIVIAALLATESVVLLWVALRL</sequence>
<keyword evidence="1" id="KW-0812">Transmembrane</keyword>
<comment type="caution">
    <text evidence="2">The sequence shown here is derived from an EMBL/GenBank/DDBJ whole genome shotgun (WGS) entry which is preliminary data.</text>
</comment>
<protein>
    <submittedName>
        <fullName evidence="2">Uncharacterized protein</fullName>
    </submittedName>
</protein>
<name>A0ABQ4T6X0_METOR</name>
<keyword evidence="3" id="KW-1185">Reference proteome</keyword>
<dbReference type="Proteomes" id="UP001055156">
    <property type="component" value="Unassembled WGS sequence"/>
</dbReference>
<dbReference type="EMBL" id="BPQV01000002">
    <property type="protein sequence ID" value="GJE25837.1"/>
    <property type="molecule type" value="Genomic_DNA"/>
</dbReference>
<accession>A0ABQ4T6X0</accession>
<feature type="transmembrane region" description="Helical" evidence="1">
    <location>
        <begin position="16"/>
        <end position="37"/>
    </location>
</feature>
<reference evidence="2" key="1">
    <citation type="journal article" date="2021" name="Front. Microbiol.">
        <title>Comprehensive Comparative Genomics and Phenotyping of Methylobacterium Species.</title>
        <authorList>
            <person name="Alessa O."/>
            <person name="Ogura Y."/>
            <person name="Fujitani Y."/>
            <person name="Takami H."/>
            <person name="Hayashi T."/>
            <person name="Sahin N."/>
            <person name="Tani A."/>
        </authorList>
    </citation>
    <scope>NUCLEOTIDE SEQUENCE</scope>
    <source>
        <strain evidence="2">NBRC 15689</strain>
    </source>
</reference>
<reference evidence="2" key="2">
    <citation type="submission" date="2021-08" db="EMBL/GenBank/DDBJ databases">
        <authorList>
            <person name="Tani A."/>
            <person name="Ola A."/>
            <person name="Ogura Y."/>
            <person name="Katsura K."/>
            <person name="Hayashi T."/>
        </authorList>
    </citation>
    <scope>NUCLEOTIDE SEQUENCE</scope>
    <source>
        <strain evidence="2">NBRC 15689</strain>
    </source>
</reference>
<proteinExistence type="predicted"/>
<evidence type="ECO:0000313" key="3">
    <source>
        <dbReference type="Proteomes" id="UP001055156"/>
    </source>
</evidence>